<dbReference type="RefSeq" id="WP_158085009.1">
    <property type="nucleotide sequence ID" value="NZ_JACKTG010000095.1"/>
</dbReference>
<organism evidence="1 2">
    <name type="scientific">Mycobacterium bouchedurhonense</name>
    <dbReference type="NCBI Taxonomy" id="701041"/>
    <lineage>
        <taxon>Bacteria</taxon>
        <taxon>Bacillati</taxon>
        <taxon>Actinomycetota</taxon>
        <taxon>Actinomycetes</taxon>
        <taxon>Mycobacteriales</taxon>
        <taxon>Mycobacteriaceae</taxon>
        <taxon>Mycobacterium</taxon>
        <taxon>Mycobacterium avium complex (MAC)</taxon>
    </lineage>
</organism>
<name>A0AAW5SDA1_MYCBC</name>
<evidence type="ECO:0000313" key="1">
    <source>
        <dbReference type="EMBL" id="MCV6993137.1"/>
    </source>
</evidence>
<gene>
    <name evidence="1" type="ORF">H7I91_28475</name>
</gene>
<dbReference type="EMBL" id="JACKTG010000095">
    <property type="protein sequence ID" value="MCV6993137.1"/>
    <property type="molecule type" value="Genomic_DNA"/>
</dbReference>
<reference evidence="1" key="1">
    <citation type="submission" date="2020-07" db="EMBL/GenBank/DDBJ databases">
        <authorList>
            <person name="Pettersson B.M.F."/>
            <person name="Behra P.R.K."/>
            <person name="Ramesh M."/>
            <person name="Das S."/>
            <person name="Dasgupta S."/>
            <person name="Kirsebom L.A."/>
        </authorList>
    </citation>
    <scope>NUCLEOTIDE SEQUENCE</scope>
    <source>
        <strain evidence="1">DSM 45439</strain>
    </source>
</reference>
<sequence>MDVYVIEGRELEQVLQALTCDPDRKPYKLSIFVQDGVAFKVNESVWSPPFGHKQQ</sequence>
<reference evidence="1" key="2">
    <citation type="journal article" date="2022" name="BMC Genomics">
        <title>Comparative genome analysis of mycobacteria focusing on tRNA and non-coding RNA.</title>
        <authorList>
            <person name="Behra P.R.K."/>
            <person name="Pettersson B.M.F."/>
            <person name="Ramesh M."/>
            <person name="Das S."/>
            <person name="Dasgupta S."/>
            <person name="Kirsebom L.A."/>
        </authorList>
    </citation>
    <scope>NUCLEOTIDE SEQUENCE</scope>
    <source>
        <strain evidence="1">DSM 45439</strain>
    </source>
</reference>
<dbReference type="Proteomes" id="UP001207588">
    <property type="component" value="Unassembled WGS sequence"/>
</dbReference>
<proteinExistence type="predicted"/>
<evidence type="ECO:0000313" key="2">
    <source>
        <dbReference type="Proteomes" id="UP001207588"/>
    </source>
</evidence>
<dbReference type="AlphaFoldDB" id="A0AAW5SDA1"/>
<accession>A0AAW5SDA1</accession>
<protein>
    <submittedName>
        <fullName evidence="1">Uncharacterized protein</fullName>
    </submittedName>
</protein>
<comment type="caution">
    <text evidence="1">The sequence shown here is derived from an EMBL/GenBank/DDBJ whole genome shotgun (WGS) entry which is preliminary data.</text>
</comment>